<reference evidence="1 2" key="1">
    <citation type="journal article" date="2015" name="PLoS Negl. Trop. Dis.">
        <title>Distribution of Plasmids in Distinct Leptospira Pathogenic Species.</title>
        <authorList>
            <person name="Wang Y."/>
            <person name="Zhuang X."/>
            <person name="Zhong Y."/>
            <person name="Zhang C."/>
            <person name="Zhang Y."/>
            <person name="Zeng L."/>
            <person name="Zhu Y."/>
            <person name="He P."/>
            <person name="Dong K."/>
            <person name="Pal U."/>
            <person name="Guo X."/>
            <person name="Qin J."/>
        </authorList>
    </citation>
    <scope>NUCLEOTIDE SEQUENCE [LARGE SCALE GENOMIC DNA]</scope>
    <source>
        <strain evidence="1 2">56604</strain>
    </source>
</reference>
<dbReference type="AlphaFoldDB" id="A0A0S2IRW8"/>
<dbReference type="GeneID" id="61175760"/>
<name>A0A0S2IRW8_LEPBO</name>
<organism evidence="1">
    <name type="scientific">Leptospira borgpetersenii serovar Ballum</name>
    <dbReference type="NCBI Taxonomy" id="280505"/>
    <lineage>
        <taxon>Bacteria</taxon>
        <taxon>Pseudomonadati</taxon>
        <taxon>Spirochaetota</taxon>
        <taxon>Spirochaetia</taxon>
        <taxon>Leptospirales</taxon>
        <taxon>Leptospiraceae</taxon>
        <taxon>Leptospira</taxon>
    </lineage>
</organism>
<evidence type="ECO:0000313" key="2">
    <source>
        <dbReference type="Proteomes" id="UP000058857"/>
    </source>
</evidence>
<dbReference type="Proteomes" id="UP000058857">
    <property type="component" value="Chromosome 1"/>
</dbReference>
<dbReference type="RefSeq" id="WP_002733241.1">
    <property type="nucleotide sequence ID" value="NZ_CP012029.1"/>
</dbReference>
<gene>
    <name evidence="1" type="ORF">LBBP_02098</name>
</gene>
<proteinExistence type="predicted"/>
<accession>A0A0S2IRW8</accession>
<dbReference type="PATRIC" id="fig|280505.15.peg.2055"/>
<sequence>MKVQGMGTRVYKNVGIPTDYVALNYLCGFETSLLGKLPGMDDMKPVGKF</sequence>
<protein>
    <submittedName>
        <fullName evidence="1">Uncharacterized protein</fullName>
    </submittedName>
</protein>
<dbReference type="EMBL" id="CP012029">
    <property type="protein sequence ID" value="ALO26360.1"/>
    <property type="molecule type" value="Genomic_DNA"/>
</dbReference>
<evidence type="ECO:0000313" key="1">
    <source>
        <dbReference type="EMBL" id="ALO26360.1"/>
    </source>
</evidence>